<dbReference type="RefSeq" id="WP_025414868.1">
    <property type="nucleotide sequence ID" value="NZ_CP007130.1"/>
</dbReference>
<dbReference type="AlphaFoldDB" id="W0RVG0"/>
<evidence type="ECO:0000313" key="3">
    <source>
        <dbReference type="Proteomes" id="UP000019151"/>
    </source>
</evidence>
<dbReference type="KEGG" id="gba:J421_6033"/>
<dbReference type="InterPro" id="IPR041581">
    <property type="entry name" value="Glyoxalase_6"/>
</dbReference>
<dbReference type="InParanoid" id="W0RVG0"/>
<dbReference type="OrthoDB" id="9793039at2"/>
<dbReference type="PANTHER" id="PTHR33993:SF10">
    <property type="entry name" value="CONSERVED PROTEIN"/>
    <property type="match status" value="1"/>
</dbReference>
<dbReference type="CDD" id="cd07247">
    <property type="entry name" value="SgaA_N_like"/>
    <property type="match status" value="2"/>
</dbReference>
<reference evidence="2 3" key="1">
    <citation type="journal article" date="2014" name="Genome Announc.">
        <title>Genome Sequence and Methylome of Soil Bacterium Gemmatirosa kalamazoonensis KBS708T, a Member of the Rarely Cultivated Gemmatimonadetes Phylum.</title>
        <authorList>
            <person name="Debruyn J.M."/>
            <person name="Radosevich M."/>
            <person name="Wommack K.E."/>
            <person name="Polson S.W."/>
            <person name="Hauser L.J."/>
            <person name="Fawaz M.N."/>
            <person name="Korlach J."/>
            <person name="Tsai Y.C."/>
        </authorList>
    </citation>
    <scope>NUCLEOTIDE SEQUENCE [LARGE SCALE GENOMIC DNA]</scope>
    <source>
        <strain evidence="2 3">KBS708</strain>
        <plasmid evidence="3">Plasmid 2</plasmid>
    </source>
</reference>
<dbReference type="SUPFAM" id="SSF54593">
    <property type="entry name" value="Glyoxalase/Bleomycin resistance protein/Dihydroxybiphenyl dioxygenase"/>
    <property type="match status" value="2"/>
</dbReference>
<dbReference type="PANTHER" id="PTHR33993">
    <property type="entry name" value="GLYOXALASE-RELATED"/>
    <property type="match status" value="1"/>
</dbReference>
<protein>
    <submittedName>
        <fullName evidence="2">Glyoxalase-like domain protein</fullName>
    </submittedName>
</protein>
<dbReference type="eggNOG" id="COG3324">
    <property type="taxonomic scope" value="Bacteria"/>
</dbReference>
<accession>W0RVG0</accession>
<feature type="domain" description="VOC" evidence="1">
    <location>
        <begin position="25"/>
        <end position="145"/>
    </location>
</feature>
<dbReference type="InterPro" id="IPR052164">
    <property type="entry name" value="Anthracycline_SecMetBiosynth"/>
</dbReference>
<dbReference type="HOGENOM" id="CLU_069623_2_0_0"/>
<gene>
    <name evidence="2" type="ORF">J421_6033</name>
</gene>
<feature type="domain" description="VOC" evidence="1">
    <location>
        <begin position="157"/>
        <end position="277"/>
    </location>
</feature>
<dbReference type="Pfam" id="PF00903">
    <property type="entry name" value="Glyoxalase"/>
    <property type="match status" value="1"/>
</dbReference>
<dbReference type="Pfam" id="PF18029">
    <property type="entry name" value="Glyoxalase_6"/>
    <property type="match status" value="1"/>
</dbReference>
<evidence type="ECO:0000313" key="2">
    <source>
        <dbReference type="EMBL" id="AHG93568.1"/>
    </source>
</evidence>
<evidence type="ECO:0000259" key="1">
    <source>
        <dbReference type="PROSITE" id="PS51819"/>
    </source>
</evidence>
<dbReference type="Gene3D" id="3.10.180.10">
    <property type="entry name" value="2,3-Dihydroxybiphenyl 1,2-Dioxygenase, domain 1"/>
    <property type="match status" value="2"/>
</dbReference>
<geneLocation type="plasmid" evidence="2 3">
    <name>2</name>
</geneLocation>
<dbReference type="Proteomes" id="UP000019151">
    <property type="component" value="Plasmid 2"/>
</dbReference>
<dbReference type="PROSITE" id="PS51819">
    <property type="entry name" value="VOC"/>
    <property type="match status" value="2"/>
</dbReference>
<dbReference type="EMBL" id="CP007130">
    <property type="protein sequence ID" value="AHG93568.1"/>
    <property type="molecule type" value="Genomic_DNA"/>
</dbReference>
<name>W0RVG0_9BACT</name>
<dbReference type="InterPro" id="IPR029068">
    <property type="entry name" value="Glyas_Bleomycin-R_OHBP_Dase"/>
</dbReference>
<keyword evidence="3" id="KW-1185">Reference proteome</keyword>
<organism evidence="2 3">
    <name type="scientific">Gemmatirosa kalamazoonensis</name>
    <dbReference type="NCBI Taxonomy" id="861299"/>
    <lineage>
        <taxon>Bacteria</taxon>
        <taxon>Pseudomonadati</taxon>
        <taxon>Gemmatimonadota</taxon>
        <taxon>Gemmatimonadia</taxon>
        <taxon>Gemmatimonadales</taxon>
        <taxon>Gemmatimonadaceae</taxon>
        <taxon>Gemmatirosa</taxon>
    </lineage>
</organism>
<dbReference type="InterPro" id="IPR037523">
    <property type="entry name" value="VOC_core"/>
</dbReference>
<sequence length="284" mass="30397">MTSPASGTDAQPSPLSATNDSLLGRYLWYDHMTTDESAARAFYTTVVGWTTTPFEMGPGAPAYTMWTNAAGAPIGGVMRMPEQESAAGVPAHWLSYVGTPDVDATVAEAERLGASTHVPPTDIPTVGRFAVLTDPQGAYFALFTPSNAPGPMPAEPGLGDVSWHELYTTDLDAAFDFYRQLLGWSEASTMDMGPEHGRYLMYGRGGQHMYGGMMKRPTEEIPPMWTLYFRVPDVDAAVATVKEQGGQVLTGPMEVPGGDRVAICRDPQGGAFGVHQRVSQPSAS</sequence>
<keyword evidence="2" id="KW-0614">Plasmid</keyword>
<dbReference type="InterPro" id="IPR004360">
    <property type="entry name" value="Glyas_Fos-R_dOase_dom"/>
</dbReference>
<proteinExistence type="predicted"/>